<feature type="chain" id="PRO_5014730121" evidence="9">
    <location>
        <begin position="23"/>
        <end position="725"/>
    </location>
</feature>
<evidence type="ECO:0000256" key="2">
    <source>
        <dbReference type="ARBA" id="ARBA00022448"/>
    </source>
</evidence>
<dbReference type="PANTHER" id="PTHR30069:SF29">
    <property type="entry name" value="HEMOGLOBIN AND HEMOGLOBIN-HAPTOGLOBIN-BINDING PROTEIN 1-RELATED"/>
    <property type="match status" value="1"/>
</dbReference>
<keyword evidence="10" id="KW-0675">Receptor</keyword>
<evidence type="ECO:0000256" key="9">
    <source>
        <dbReference type="SAM" id="SignalP"/>
    </source>
</evidence>
<feature type="region of interest" description="Disordered" evidence="8">
    <location>
        <begin position="187"/>
        <end position="214"/>
    </location>
</feature>
<evidence type="ECO:0000256" key="1">
    <source>
        <dbReference type="ARBA" id="ARBA00004571"/>
    </source>
</evidence>
<dbReference type="Gene3D" id="2.40.170.20">
    <property type="entry name" value="TonB-dependent receptor, beta-barrel domain"/>
    <property type="match status" value="1"/>
</dbReference>
<dbReference type="PROSITE" id="PS01156">
    <property type="entry name" value="TONB_DEPENDENT_REC_2"/>
    <property type="match status" value="1"/>
</dbReference>
<dbReference type="AlphaFoldDB" id="A0A2N5DNF1"/>
<dbReference type="Proteomes" id="UP000234479">
    <property type="component" value="Unassembled WGS sequence"/>
</dbReference>
<dbReference type="GO" id="GO:0044718">
    <property type="term" value="P:siderophore transmembrane transport"/>
    <property type="evidence" value="ECO:0007669"/>
    <property type="project" value="TreeGrafter"/>
</dbReference>
<evidence type="ECO:0000256" key="8">
    <source>
        <dbReference type="SAM" id="MobiDB-lite"/>
    </source>
</evidence>
<gene>
    <name evidence="10" type="ORF">SGCZBJ_06805</name>
</gene>
<evidence type="ECO:0000313" key="10">
    <source>
        <dbReference type="EMBL" id="PLR27579.1"/>
    </source>
</evidence>
<dbReference type="InterPro" id="IPR010917">
    <property type="entry name" value="TonB_rcpt_CS"/>
</dbReference>
<dbReference type="InterPro" id="IPR037066">
    <property type="entry name" value="Plug_dom_sf"/>
</dbReference>
<evidence type="ECO:0000256" key="7">
    <source>
        <dbReference type="ARBA" id="ARBA00023237"/>
    </source>
</evidence>
<reference evidence="10 11" key="1">
    <citation type="submission" date="2017-12" db="EMBL/GenBank/DDBJ databases">
        <title>The genome sequence of Caulobacter sp. 410.</title>
        <authorList>
            <person name="Gao J."/>
            <person name="Mao X."/>
            <person name="Sun J."/>
        </authorList>
    </citation>
    <scope>NUCLEOTIDE SEQUENCE [LARGE SCALE GENOMIC DNA]</scope>
    <source>
        <strain evidence="10 11">410</strain>
    </source>
</reference>
<keyword evidence="6" id="KW-0472">Membrane</keyword>
<proteinExistence type="predicted"/>
<keyword evidence="11" id="KW-1185">Reference proteome</keyword>
<name>A0A2N5DNF1_9CAUL</name>
<dbReference type="InterPro" id="IPR039426">
    <property type="entry name" value="TonB-dep_rcpt-like"/>
</dbReference>
<feature type="compositionally biased region" description="Polar residues" evidence="8">
    <location>
        <begin position="202"/>
        <end position="214"/>
    </location>
</feature>
<keyword evidence="7" id="KW-0998">Cell outer membrane</keyword>
<organism evidence="10 11">
    <name type="scientific">Caulobacter zeae</name>
    <dbReference type="NCBI Taxonomy" id="2055137"/>
    <lineage>
        <taxon>Bacteria</taxon>
        <taxon>Pseudomonadati</taxon>
        <taxon>Pseudomonadota</taxon>
        <taxon>Alphaproteobacteria</taxon>
        <taxon>Caulobacterales</taxon>
        <taxon>Caulobacteraceae</taxon>
        <taxon>Caulobacter</taxon>
    </lineage>
</organism>
<dbReference type="PANTHER" id="PTHR30069">
    <property type="entry name" value="TONB-DEPENDENT OUTER MEMBRANE RECEPTOR"/>
    <property type="match status" value="1"/>
</dbReference>
<keyword evidence="2" id="KW-0813">Transport</keyword>
<feature type="signal peptide" evidence="9">
    <location>
        <begin position="1"/>
        <end position="22"/>
    </location>
</feature>
<feature type="region of interest" description="Disordered" evidence="8">
    <location>
        <begin position="328"/>
        <end position="347"/>
    </location>
</feature>
<keyword evidence="3" id="KW-1134">Transmembrane beta strand</keyword>
<dbReference type="EMBL" id="PJRS01000012">
    <property type="protein sequence ID" value="PLR27579.1"/>
    <property type="molecule type" value="Genomic_DNA"/>
</dbReference>
<comment type="caution">
    <text evidence="10">The sequence shown here is derived from an EMBL/GenBank/DDBJ whole genome shotgun (WGS) entry which is preliminary data.</text>
</comment>
<evidence type="ECO:0000256" key="4">
    <source>
        <dbReference type="ARBA" id="ARBA00022692"/>
    </source>
</evidence>
<evidence type="ECO:0000256" key="6">
    <source>
        <dbReference type="ARBA" id="ARBA00023136"/>
    </source>
</evidence>
<feature type="compositionally biased region" description="Basic and acidic residues" evidence="8">
    <location>
        <begin position="189"/>
        <end position="199"/>
    </location>
</feature>
<protein>
    <submittedName>
        <fullName evidence="10">TonB-dependent receptor</fullName>
    </submittedName>
</protein>
<dbReference type="GO" id="GO:0009279">
    <property type="term" value="C:cell outer membrane"/>
    <property type="evidence" value="ECO:0007669"/>
    <property type="project" value="UniProtKB-SubCell"/>
</dbReference>
<dbReference type="InterPro" id="IPR036942">
    <property type="entry name" value="Beta-barrel_TonB_sf"/>
</dbReference>
<sequence>MRLMYWLLLMSALPADAPQAAAAASAAVEEGDDAAVRLSGVEVQARRGAAKTPPETELSPDDIEALGAYDISEALDRISSAYGMTDPPVVIVNGRRVQNAGDYMTFPPDALSRVELLPEQAAGLYGADPGRRVVNIVLKRNFQSRDGQLADARPTAGGRTSQMADVRRSAIANGNTSQLGVRLSSDTSLRADERPDYLRDNPQAQGATLRPESTSVTANMSVNRRFGEWQGAFSASARAQSDQSISRRDDTLARLRGQQRGVTVSAGGNGEIKGWSVRVGLDGQASRGSQEGLTDRKTDNRTIALNLSADRPLLDLPAGRLTMDLSGRVSRTSSTSAVDGTSTERTADTADMRGGLTIPLLRAPQPGEEAGRVNLGGASLNLSGNLRRQTGSGGGGGLTGALSWSPVKQLRLNGSWSRTYDAPSDQQLFDAPYYGDPIVVFDFATGQSVEILPMYGGNPNLKGQTSERFALSLSAGPFTPWRLAGNINYRTSDSRDGVSSLPGVTPAVEAAFPERFQRDADGRLTGIDQRSINLLSSRSEVLASGVNFNVPFGGKTPSPSAASLRASLNHTLQLKKTTTIRAGYPVMDHLAGDGGGTAHNEFSATLDARRDKWTLNASARWRQAYRTRRDTGVDGQSDLRVSDFTRIDLKLGYMLATPASRQPPSTGAAATTPRASGLRLGLEIENLLDARLRARLGDGRPAPGYGRYDQDAIGRVIRVTLRGRF</sequence>
<evidence type="ECO:0000313" key="11">
    <source>
        <dbReference type="Proteomes" id="UP000234479"/>
    </source>
</evidence>
<feature type="compositionally biased region" description="Polar residues" evidence="8">
    <location>
        <begin position="329"/>
        <end position="344"/>
    </location>
</feature>
<dbReference type="GO" id="GO:0015344">
    <property type="term" value="F:siderophore uptake transmembrane transporter activity"/>
    <property type="evidence" value="ECO:0007669"/>
    <property type="project" value="TreeGrafter"/>
</dbReference>
<evidence type="ECO:0000256" key="5">
    <source>
        <dbReference type="ARBA" id="ARBA00022729"/>
    </source>
</evidence>
<evidence type="ECO:0000256" key="3">
    <source>
        <dbReference type="ARBA" id="ARBA00022452"/>
    </source>
</evidence>
<accession>A0A2N5DNF1</accession>
<keyword evidence="5 9" id="KW-0732">Signal</keyword>
<dbReference type="SUPFAM" id="SSF56935">
    <property type="entry name" value="Porins"/>
    <property type="match status" value="1"/>
</dbReference>
<comment type="subcellular location">
    <subcellularLocation>
        <location evidence="1">Cell outer membrane</location>
        <topology evidence="1">Multi-pass membrane protein</topology>
    </subcellularLocation>
</comment>
<dbReference type="Gene3D" id="2.170.130.10">
    <property type="entry name" value="TonB-dependent receptor, plug domain"/>
    <property type="match status" value="1"/>
</dbReference>
<keyword evidence="4" id="KW-0812">Transmembrane</keyword>